<dbReference type="GO" id="GO:0005783">
    <property type="term" value="C:endoplasmic reticulum"/>
    <property type="evidence" value="ECO:0007669"/>
    <property type="project" value="TreeGrafter"/>
</dbReference>
<feature type="domain" description="Endoplasmic reticulum vesicle transporter N-terminal" evidence="8">
    <location>
        <begin position="5"/>
        <end position="81"/>
    </location>
</feature>
<name>A0A485LBN0_9STRA</name>
<reference evidence="10 11" key="1">
    <citation type="submission" date="2019-03" db="EMBL/GenBank/DDBJ databases">
        <authorList>
            <person name="Gaulin E."/>
            <person name="Dumas B."/>
        </authorList>
    </citation>
    <scope>NUCLEOTIDE SEQUENCE [LARGE SCALE GENOMIC DNA]</scope>
    <source>
        <strain evidence="10">CBS 568.67</strain>
    </source>
</reference>
<dbReference type="EMBL" id="VJMH01006440">
    <property type="protein sequence ID" value="KAF0689501.1"/>
    <property type="molecule type" value="Genomic_DNA"/>
</dbReference>
<dbReference type="PANTHER" id="PTHR10984:SF25">
    <property type="entry name" value="ENDOPLASMIC RETICULUM-GOLGI INTERMEDIATE COMPARTMENT PROTEIN 3"/>
    <property type="match status" value="1"/>
</dbReference>
<evidence type="ECO:0000256" key="5">
    <source>
        <dbReference type="ARBA" id="ARBA00023136"/>
    </source>
</evidence>
<feature type="domain" description="Endoplasmic reticulum vesicle transporter C-terminal" evidence="7">
    <location>
        <begin position="130"/>
        <end position="305"/>
    </location>
</feature>
<keyword evidence="5 6" id="KW-0472">Membrane</keyword>
<accession>A0A485LBN0</accession>
<feature type="transmembrane region" description="Helical" evidence="6">
    <location>
        <begin position="23"/>
        <end position="47"/>
    </location>
</feature>
<feature type="transmembrane region" description="Helical" evidence="6">
    <location>
        <begin position="283"/>
        <end position="304"/>
    </location>
</feature>
<comment type="similarity">
    <text evidence="2">Belongs to the ERGIC family.</text>
</comment>
<evidence type="ECO:0000256" key="4">
    <source>
        <dbReference type="ARBA" id="ARBA00022989"/>
    </source>
</evidence>
<dbReference type="GO" id="GO:0016020">
    <property type="term" value="C:membrane"/>
    <property type="evidence" value="ECO:0007669"/>
    <property type="project" value="UniProtKB-SubCell"/>
</dbReference>
<dbReference type="GO" id="GO:0030134">
    <property type="term" value="C:COPII-coated ER to Golgi transport vesicle"/>
    <property type="evidence" value="ECO:0007669"/>
    <property type="project" value="TreeGrafter"/>
</dbReference>
<dbReference type="PANTHER" id="PTHR10984">
    <property type="entry name" value="ENDOPLASMIC RETICULUM-GOLGI INTERMEDIATE COMPARTMENT PROTEIN"/>
    <property type="match status" value="1"/>
</dbReference>
<evidence type="ECO:0000256" key="6">
    <source>
        <dbReference type="SAM" id="Phobius"/>
    </source>
</evidence>
<dbReference type="Proteomes" id="UP000332933">
    <property type="component" value="Unassembled WGS sequence"/>
</dbReference>
<evidence type="ECO:0000313" key="11">
    <source>
        <dbReference type="Proteomes" id="UP000332933"/>
    </source>
</evidence>
<sequence length="317" mass="34959">MFNRLRQYDVYTKGVEGIQEKTLGGAIITVVSVAIVFLLLLSELGIYTTTEVVNRMYVDAIPQEALMHIEVDISFLHEKCKGTSSFSHPLDMSPPSSILVDVAMDASDNKGNKDLLSDSSIVAVPIGTDEEGCRFTGTVDVHKVAGAVSFAHEGSLNMLTYMDFLKFNSSHIVHRLTFGPEIPNMVTPLIDVHKVVEKNSTPSLPRHLVIVVLFLVALYKYGISIVPTQYTPLYGWPVHTYQYSVTEYTSEPNDGGHLSFPGVSFMYEFSPIKVEYVESKPSFLQFLTSTCAIVGGVFAVARIVDGLVYSVSSRKID</sequence>
<dbReference type="InterPro" id="IPR039542">
    <property type="entry name" value="Erv_N"/>
</dbReference>
<evidence type="ECO:0000256" key="2">
    <source>
        <dbReference type="ARBA" id="ARBA00005648"/>
    </source>
</evidence>
<organism evidence="10 11">
    <name type="scientific">Aphanomyces stellatus</name>
    <dbReference type="NCBI Taxonomy" id="120398"/>
    <lineage>
        <taxon>Eukaryota</taxon>
        <taxon>Sar</taxon>
        <taxon>Stramenopiles</taxon>
        <taxon>Oomycota</taxon>
        <taxon>Saprolegniomycetes</taxon>
        <taxon>Saprolegniales</taxon>
        <taxon>Verrucalvaceae</taxon>
        <taxon>Aphanomyces</taxon>
    </lineage>
</organism>
<dbReference type="EMBL" id="CAADRA010006461">
    <property type="protein sequence ID" value="VFT95783.1"/>
    <property type="molecule type" value="Genomic_DNA"/>
</dbReference>
<keyword evidence="11" id="KW-1185">Reference proteome</keyword>
<proteinExistence type="inferred from homology"/>
<reference evidence="9" key="2">
    <citation type="submission" date="2019-06" db="EMBL/GenBank/DDBJ databases">
        <title>Genomics analysis of Aphanomyces spp. identifies a new class of oomycete effector associated with host adaptation.</title>
        <authorList>
            <person name="Gaulin E."/>
        </authorList>
    </citation>
    <scope>NUCLEOTIDE SEQUENCE</scope>
    <source>
        <strain evidence="9">CBS 578.67</strain>
    </source>
</reference>
<dbReference type="Pfam" id="PF07970">
    <property type="entry name" value="COPIIcoated_ERV"/>
    <property type="match status" value="1"/>
</dbReference>
<dbReference type="AlphaFoldDB" id="A0A485LBN0"/>
<keyword evidence="3 6" id="KW-0812">Transmembrane</keyword>
<evidence type="ECO:0000313" key="9">
    <source>
        <dbReference type="EMBL" id="KAF0689501.1"/>
    </source>
</evidence>
<feature type="transmembrane region" description="Helical" evidence="6">
    <location>
        <begin position="208"/>
        <end position="226"/>
    </location>
</feature>
<dbReference type="Pfam" id="PF13850">
    <property type="entry name" value="ERGIC_N"/>
    <property type="match status" value="1"/>
</dbReference>
<protein>
    <submittedName>
        <fullName evidence="10">Aste57867_19058 protein</fullName>
    </submittedName>
</protein>
<dbReference type="InterPro" id="IPR012936">
    <property type="entry name" value="Erv_C"/>
</dbReference>
<evidence type="ECO:0000259" key="8">
    <source>
        <dbReference type="Pfam" id="PF13850"/>
    </source>
</evidence>
<evidence type="ECO:0000259" key="7">
    <source>
        <dbReference type="Pfam" id="PF07970"/>
    </source>
</evidence>
<gene>
    <name evidence="10" type="primary">Aste57867_19058</name>
    <name evidence="9" type="ORF">As57867_018994</name>
    <name evidence="10" type="ORF">ASTE57867_19058</name>
</gene>
<keyword evidence="4 6" id="KW-1133">Transmembrane helix</keyword>
<comment type="subcellular location">
    <subcellularLocation>
        <location evidence="1">Membrane</location>
        <topology evidence="1">Multi-pass membrane protein</topology>
    </subcellularLocation>
</comment>
<evidence type="ECO:0000256" key="1">
    <source>
        <dbReference type="ARBA" id="ARBA00004141"/>
    </source>
</evidence>
<evidence type="ECO:0000313" key="10">
    <source>
        <dbReference type="EMBL" id="VFT95783.1"/>
    </source>
</evidence>
<evidence type="ECO:0000256" key="3">
    <source>
        <dbReference type="ARBA" id="ARBA00022692"/>
    </source>
</evidence>
<dbReference type="OrthoDB" id="270930at2759"/>
<dbReference type="InterPro" id="IPR045888">
    <property type="entry name" value="Erv"/>
</dbReference>